<name>A0A1G7KYW9_9BACT</name>
<dbReference type="RefSeq" id="WP_090153073.1">
    <property type="nucleotide sequence ID" value="NZ_FNAN01000010.1"/>
</dbReference>
<dbReference type="InterPro" id="IPR032288">
    <property type="entry name" value="Metallophos_C"/>
</dbReference>
<dbReference type="Gene3D" id="3.60.21.10">
    <property type="match status" value="1"/>
</dbReference>
<dbReference type="GO" id="GO:0016787">
    <property type="term" value="F:hydrolase activity"/>
    <property type="evidence" value="ECO:0007669"/>
    <property type="project" value="InterPro"/>
</dbReference>
<dbReference type="OrthoDB" id="1776264at2"/>
<dbReference type="AlphaFoldDB" id="A0A1G7KYW9"/>
<dbReference type="SUPFAM" id="SSF117074">
    <property type="entry name" value="Hypothetical protein PA1324"/>
    <property type="match status" value="1"/>
</dbReference>
<dbReference type="STRING" id="659014.SAMN04487996_110265"/>
<evidence type="ECO:0000259" key="4">
    <source>
        <dbReference type="Pfam" id="PF16371"/>
    </source>
</evidence>
<evidence type="ECO:0000313" key="6">
    <source>
        <dbReference type="Proteomes" id="UP000198748"/>
    </source>
</evidence>
<feature type="chain" id="PRO_5011500719" evidence="1">
    <location>
        <begin position="20"/>
        <end position="525"/>
    </location>
</feature>
<accession>A0A1G7KYW9</accession>
<dbReference type="InterPro" id="IPR032285">
    <property type="entry name" value="Metallophos_N"/>
</dbReference>
<evidence type="ECO:0000256" key="1">
    <source>
        <dbReference type="SAM" id="SignalP"/>
    </source>
</evidence>
<feature type="signal peptide" evidence="1">
    <location>
        <begin position="1"/>
        <end position="19"/>
    </location>
</feature>
<proteinExistence type="predicted"/>
<dbReference type="PANTHER" id="PTHR43143:SF6">
    <property type="entry name" value="BLL3016 PROTEIN"/>
    <property type="match status" value="1"/>
</dbReference>
<dbReference type="InterPro" id="IPR051918">
    <property type="entry name" value="STPP_CPPED1"/>
</dbReference>
<dbReference type="PANTHER" id="PTHR43143">
    <property type="entry name" value="METALLOPHOSPHOESTERASE, CALCINEURIN SUPERFAMILY"/>
    <property type="match status" value="1"/>
</dbReference>
<protein>
    <submittedName>
        <fullName evidence="5">Calcineurin-like phosphoesterase</fullName>
    </submittedName>
</protein>
<dbReference type="Pfam" id="PF16371">
    <property type="entry name" value="MetallophosN"/>
    <property type="match status" value="1"/>
</dbReference>
<dbReference type="EMBL" id="FNAN01000010">
    <property type="protein sequence ID" value="SDF42457.1"/>
    <property type="molecule type" value="Genomic_DNA"/>
</dbReference>
<feature type="domain" description="Calcineurin-like phosphoesterase C-terminal" evidence="3">
    <location>
        <begin position="345"/>
        <end position="512"/>
    </location>
</feature>
<dbReference type="Pfam" id="PF00149">
    <property type="entry name" value="Metallophos"/>
    <property type="match status" value="1"/>
</dbReference>
<dbReference type="InterPro" id="IPR013783">
    <property type="entry name" value="Ig-like_fold"/>
</dbReference>
<dbReference type="InterPro" id="IPR004843">
    <property type="entry name" value="Calcineurin-like_PHP"/>
</dbReference>
<dbReference type="Pfam" id="PF16370">
    <property type="entry name" value="MetallophosC"/>
    <property type="match status" value="1"/>
</dbReference>
<gene>
    <name evidence="5" type="ORF">SAMN04487996_110265</name>
</gene>
<organism evidence="5 6">
    <name type="scientific">Dyadobacter soli</name>
    <dbReference type="NCBI Taxonomy" id="659014"/>
    <lineage>
        <taxon>Bacteria</taxon>
        <taxon>Pseudomonadati</taxon>
        <taxon>Bacteroidota</taxon>
        <taxon>Cytophagia</taxon>
        <taxon>Cytophagales</taxon>
        <taxon>Spirosomataceae</taxon>
        <taxon>Dyadobacter</taxon>
    </lineage>
</organism>
<sequence>MKKISTLCCGLMLASAVQAQSVVKGFVFSDLNNNGRKDKNEKGLAQVSVSNGTQVAQTDANGEYQLPIGKDNVIFVIKPSGYKLPLTEDNLPKFYRLHKPEGSPALKYKGVAPTAALPASLDFALTAKSEADDYTALIFGDPQPYSLDEIEYFSRGIVSEVEGIKDVEFGLSLGDLVGDNLDLHQPYVKAVKKVGLPWYNLMGNHDMDYDAKADSLSDDTYEAHFGPANYSFNVGKVHYIILDDILYPDPRDGKGYWGGFRQSQLDFVENNLKFVPKDRLIVLAYHIPLHEEGEGDAFRDEDRNRLFSILKDYTNTLAISAHTHLQRQNFHGKAAGWNGAKPFHEYNAGTTSGDWYSGEFNIQGVPSSTMRDGTPKGYAFLRIKGNQYSIDYKVAGEPKEYQIRIHTPRVVPAGGNTSSGIYANFFMGHEGNPVHYRIDNGEWKDMTFQAEPDPYFQRLVYNWDFIENLPAGRRPSNAVKSTHLWRAAFPNNLTEGKHLVEVKAKDMFGREFTQVQAFWAEKKEQ</sequence>
<keyword evidence="6" id="KW-1185">Reference proteome</keyword>
<evidence type="ECO:0000313" key="5">
    <source>
        <dbReference type="EMBL" id="SDF42457.1"/>
    </source>
</evidence>
<reference evidence="6" key="1">
    <citation type="submission" date="2016-10" db="EMBL/GenBank/DDBJ databases">
        <authorList>
            <person name="Varghese N."/>
            <person name="Submissions S."/>
        </authorList>
    </citation>
    <scope>NUCLEOTIDE SEQUENCE [LARGE SCALE GENOMIC DNA]</scope>
    <source>
        <strain evidence="6">DSM 25329</strain>
    </source>
</reference>
<feature type="domain" description="Calcineurin-like phosphoesterase" evidence="2">
    <location>
        <begin position="137"/>
        <end position="324"/>
    </location>
</feature>
<evidence type="ECO:0000259" key="3">
    <source>
        <dbReference type="Pfam" id="PF16370"/>
    </source>
</evidence>
<dbReference type="SUPFAM" id="SSF56300">
    <property type="entry name" value="Metallo-dependent phosphatases"/>
    <property type="match status" value="1"/>
</dbReference>
<dbReference type="InterPro" id="IPR029052">
    <property type="entry name" value="Metallo-depent_PP-like"/>
</dbReference>
<feature type="domain" description="Calcineurin-like phosphoesterase N-terminal" evidence="4">
    <location>
        <begin position="35"/>
        <end position="103"/>
    </location>
</feature>
<dbReference type="Gene3D" id="2.60.40.10">
    <property type="entry name" value="Immunoglobulins"/>
    <property type="match status" value="1"/>
</dbReference>
<dbReference type="Proteomes" id="UP000198748">
    <property type="component" value="Unassembled WGS sequence"/>
</dbReference>
<keyword evidence="1" id="KW-0732">Signal</keyword>
<evidence type="ECO:0000259" key="2">
    <source>
        <dbReference type="Pfam" id="PF00149"/>
    </source>
</evidence>